<sequence length="274" mass="31384">MRPSLYKFMAIHKAEYIDWFTSILEGRIYYSSPTSFNDPFEMSSLLAPLDKSVFATQRRMAGYIPVTPSQSRAEYGRYLNEFSAKPRPALSSDWIEGLGVLCLTTQKDNLLMWAHYAANHSGVCIGFDSGYEPFTDAQPVLYSERRPAVSSRTPDMELLRGALLTKSPHWSYEKEWRAIKRTISDHEKEYYKGLIARDSTNIDAVATVLSTQGGCGQYEFDPKAIRVICLGARIKRGDASKIIELTRNHCPHVRIEEARLDGRYYQINFERRSR</sequence>
<protein>
    <submittedName>
        <fullName evidence="1">DUF2971 domain-containing protein</fullName>
    </submittedName>
</protein>
<geneLocation type="plasmid" evidence="1">
    <name>unnamed1</name>
</geneLocation>
<organism evidence="1 2">
    <name type="scientific">Cupriavidus oxalaticus</name>
    <dbReference type="NCBI Taxonomy" id="96344"/>
    <lineage>
        <taxon>Bacteria</taxon>
        <taxon>Pseudomonadati</taxon>
        <taxon>Pseudomonadota</taxon>
        <taxon>Betaproteobacteria</taxon>
        <taxon>Burkholderiales</taxon>
        <taxon>Burkholderiaceae</taxon>
        <taxon>Cupriavidus</taxon>
    </lineage>
</organism>
<name>A0A5P3VRJ9_9BURK</name>
<accession>A0A5P3VRJ9</accession>
<evidence type="ECO:0000313" key="1">
    <source>
        <dbReference type="EMBL" id="QEZ48757.1"/>
    </source>
</evidence>
<keyword evidence="1" id="KW-0614">Plasmid</keyword>
<dbReference type="RefSeq" id="WP_151072997.1">
    <property type="nucleotide sequence ID" value="NZ_CP032520.1"/>
</dbReference>
<gene>
    <name evidence="1" type="ORF">D2917_31225</name>
</gene>
<proteinExistence type="predicted"/>
<dbReference type="InterPro" id="IPR021352">
    <property type="entry name" value="DUF2971"/>
</dbReference>
<dbReference type="Proteomes" id="UP000325743">
    <property type="component" value="Plasmid unnamed1"/>
</dbReference>
<evidence type="ECO:0000313" key="2">
    <source>
        <dbReference type="Proteomes" id="UP000325743"/>
    </source>
</evidence>
<dbReference type="AlphaFoldDB" id="A0A5P3VRJ9"/>
<reference evidence="1 2" key="1">
    <citation type="submission" date="2018-09" db="EMBL/GenBank/DDBJ databases">
        <title>Complete genome sequence of Cupriavidus oxalaticus T2, a bacterium capable of phenol tolerance and degradation.</title>
        <authorList>
            <person name="Yan J."/>
        </authorList>
    </citation>
    <scope>NUCLEOTIDE SEQUENCE [LARGE SCALE GENOMIC DNA]</scope>
    <source>
        <strain evidence="1 2">T2</strain>
        <plasmid evidence="1 2">unnamed1</plasmid>
    </source>
</reference>
<dbReference type="Pfam" id="PF11185">
    <property type="entry name" value="DUF2971"/>
    <property type="match status" value="1"/>
</dbReference>
<dbReference type="EMBL" id="CP032520">
    <property type="protein sequence ID" value="QEZ48757.1"/>
    <property type="molecule type" value="Genomic_DNA"/>
</dbReference>